<feature type="domain" description="Duffy-antigen binding" evidence="3">
    <location>
        <begin position="118"/>
        <end position="306"/>
    </location>
</feature>
<dbReference type="Pfam" id="PF15447">
    <property type="entry name" value="NTS"/>
    <property type="match status" value="1"/>
</dbReference>
<evidence type="ECO:0000313" key="10">
    <source>
        <dbReference type="Proteomes" id="UP000232684"/>
    </source>
</evidence>
<feature type="domain" description="Plasmodium falciparum erythrocyte membrane protein 1 acidic terminal segment" evidence="4">
    <location>
        <begin position="1741"/>
        <end position="2238"/>
    </location>
</feature>
<feature type="region of interest" description="Disordered" evidence="1">
    <location>
        <begin position="880"/>
        <end position="936"/>
    </location>
</feature>
<evidence type="ECO:0000259" key="4">
    <source>
        <dbReference type="Pfam" id="PF15445"/>
    </source>
</evidence>
<dbReference type="Gene3D" id="1.20.1310.20">
    <property type="entry name" value="Duffy-antigen binding domain"/>
    <property type="match status" value="2"/>
</dbReference>
<dbReference type="SUPFAM" id="SSF140924">
    <property type="entry name" value="Duffy binding domain-like"/>
    <property type="match status" value="4"/>
</dbReference>
<feature type="region of interest" description="Disordered" evidence="1">
    <location>
        <begin position="952"/>
        <end position="976"/>
    </location>
</feature>
<feature type="compositionally biased region" description="Low complexity" evidence="1">
    <location>
        <begin position="1858"/>
        <end position="1893"/>
    </location>
</feature>
<dbReference type="Proteomes" id="UP000232684">
    <property type="component" value="Unassembled WGS sequence"/>
</dbReference>
<dbReference type="InterPro" id="IPR008602">
    <property type="entry name" value="Duffy-antigen-binding"/>
</dbReference>
<dbReference type="FunFam" id="1.20.58.1930:FF:000001">
    <property type="entry name" value="Erythrocyte membrane protein 1, PfEMP1"/>
    <property type="match status" value="1"/>
</dbReference>
<feature type="compositionally biased region" description="Low complexity" evidence="1">
    <location>
        <begin position="1911"/>
        <end position="1920"/>
    </location>
</feature>
<feature type="compositionally biased region" description="Basic and acidic residues" evidence="1">
    <location>
        <begin position="816"/>
        <end position="833"/>
    </location>
</feature>
<evidence type="ECO:0000259" key="7">
    <source>
        <dbReference type="Pfam" id="PF22672"/>
    </source>
</evidence>
<feature type="compositionally biased region" description="Low complexity" evidence="1">
    <location>
        <begin position="966"/>
        <end position="976"/>
    </location>
</feature>
<sequence>MAPGRGAGGDGIEDTTAKHLLDSIGKKVHDKAKNAALDRSNSDLQGFLSEAKFEKNESDPQTPGDPCQLQYEYHTNVTLGYDKENPCKKRSDVRFSDTKGAECDNRKIRDSEKKSNYGACAPYRRLHLCDQHLEKINRYDKVNNHTLLTDVCLAAKFEAESLKTYRGQHQLTNEGSQICTVLARSFADIGDIVRGKDLYLGNNKEKKQLEENLKKIFKEIYDKLDGKNGKKTLQERYKGDTTNYYQLREDWWNINRKKVWDAITCGAAGGTYFRKRACSSYYPTGEDCRCVANVPTYFDYVPQYLRWFEEWAEDFCRKKKKYVDIVKTNCRGESGKDKYCSGDGFDCTKTVRAKGIYAIGDDCHKCSFWCGFYKKWLANQKQEFLKQKKKCENEMLSISKKKQSTKYNVYEGYDEEFYKILKSGEVGGLNKFLELLKEQSECNRFSTDEGIIDFTKANDKPNEEKGTFYRSKYCEECPECGVEKKDNGEFQKKEKNNGECDGKKLYEIPIDTKHNVIPVLSFGDERDQIKNKINTFCTKKDNNREMEELTEQWKCYKEDDIKKHVENDYKDDVNGSGGICILEKTNGDKNGKKQKTFNDFFHFWVRHLLNDSIEWREGLKKCLQNDKKTCIRKCNDNCKCYESWVQQKKTEWNAIKEHFDQQKDICQQQGILGDRIKSPYFVLELVLELEYFPLIKEAYGDAQAIEGINKTLDKKKQEEGVLGASNEETIIDYLLDHELEEADKCVKKNPLDKCNQQKKQKQQEQDTGPARSNTSADTPRNGPTVEEVDSEEELENEEEGEEGTPPEENGGGGGAEAKDTDRKGDRKVKETTEVTKDVVTPACEIVDKLFQNPQQFKEVACNQKYGYPQRHWGWRCVAPSDTTKTTGSETAGSRTTRAADGAEPTRDDGNGDGAGGAPAKSGGSGATTTSSGSICVPPRRRRLYVGGLTKWAEKQSSQGGGAPQVSPSATASSGSQSDPLLLTAFVESAAIETFFLWDRYKKIKEKEIEEKKKQENEKYNILGVKQEDILSDQDHPQKKLQKSGEIPNDFLRQMFYTLGDYRDILVRGGHKTNGVHTNSDKTNIVLLASENRGEMEKIQQEIDKILKQSGTEATSGAQENSVTTPQQTLWKDFAPQIWNGMICALTYEDSGDKGGKPTQNEQVKGQLLESDGKKPKKDKYGDYDKVQLKEENDTEVKGQDGLTPQTTHLSKFVLRPPYFRYLEEWGETFCRERKKRLKQIKHECKVEENGDRRRGGITRQYSGDGESCETISNHDYSKVSDLEKPSCAKPCSSYRRWIERKKDEFIKQKDRYQTESDKVRSDNGFSKTLRNYNDAAQFLKRLKNGPCKNNDNGEGKIEFNEKSETFQHTDYCGTCSLIGVKCKKGHCDNAANGKDCPTGKITAGSFGNEGDSIGNVDMHVSDNGEKGFGDLKEACNGKGIFEGIRKDEWKCDKFCGVQICGLKKNNDIDQNQIILIRALFKRWVEYFFEDYNKIKNKISHCTKNDKKSKCISGCEEKCKCVSKWIDQKSKEWTIVRKRYLEQYKNADSGDTFPVRSFLEELIPKIAVVNDQDNVIKLSKFDNPCGCSFEANSQNKNGHKDAIDCMITKLQKKIEECQSKHSVEKTEKECQEYTPPVEDDEEDLLLQEEENTVEAPKICDDVLKTPPKQEEGEEKCEPAQTAPKKPAADSERQTPEEKLPPPPAAKEEKPPKQNAEKTKPKRSPRPIDDLTPALKKAMLSSTIMWSIGIGFATFTYFFLKKKTKSTIDLLRVINIPKSDYDIPTKLSPNRYIPYTSGKYRGKRYIYLEGDSGTDSGYTDHYSDITSSSESEYEELDINDIYVPHAPKYKTLIEVVLEPSGNNTTASGNNTTASGNNTTASGNNTTASGNNTTASDTQNDIQNDGIPSDTPNTPSDIPKTPSDTPPPITDDEWNTLKDDFISNMLQNQPNTEPNMLGYNVDNNTNTTMSRHNVEEKPFITSIHDRNLYTGEEYSYNVNMVNSMDDIPINRDNNIYSGIDLINDTLGGNKHIDIYDEVLKRKENELFGTNHVKHTTINRFAKPARDDPIHNQLELFHKWLDRHRDMCEKWENHHERLAKLKEEWENETHSGNNHPSDNTPPTSDIPSGKLSDIPSGKLSDIPSGNHVLNTDVSIQIHMDNPKPINQFTNMDTILDDLDKPFNEPYYYDMYDDDIYYDVNDDNDISTVDTNAMDVPSKVQIEMDVNTKLVKEKYPIADVWDI</sequence>
<evidence type="ECO:0000259" key="2">
    <source>
        <dbReference type="Pfam" id="PF03011"/>
    </source>
</evidence>
<feature type="domain" description="Duffy-binding-like" evidence="7">
    <location>
        <begin position="310"/>
        <end position="470"/>
    </location>
</feature>
<dbReference type="InterPro" id="IPR044932">
    <property type="entry name" value="PfEMP1_ATS_sf"/>
</dbReference>
<dbReference type="InterPro" id="IPR054595">
    <property type="entry name" value="DBL_C"/>
</dbReference>
<dbReference type="Gene3D" id="1.10.1900.40">
    <property type="entry name" value="Acidic terminal segments, variant surface antigen of PfEMP1"/>
    <property type="match status" value="2"/>
</dbReference>
<reference evidence="8 11" key="2">
    <citation type="submission" date="2018-05" db="EMBL/GenBank/DDBJ databases">
        <title>Genome assembly of Plasmodium falciparum NF54 DiCre.</title>
        <authorList>
            <person name="Baumgarten S."/>
            <person name="Treeck M."/>
            <person name="Scherf A."/>
        </authorList>
    </citation>
    <scope>NUCLEOTIDE SEQUENCE [LARGE SCALE GENOMIC DNA]</scope>
    <source>
        <strain evidence="8">NF54</strain>
    </source>
</reference>
<dbReference type="GO" id="GO:0016020">
    <property type="term" value="C:membrane"/>
    <property type="evidence" value="ECO:0007669"/>
    <property type="project" value="InterPro"/>
</dbReference>
<dbReference type="VEuPathDB" id="PlasmoDB:PfNF54_060038100"/>
<comment type="caution">
    <text evidence="9">The sequence shown here is derived from an EMBL/GenBank/DDBJ whole genome shotgun (WGS) entry which is preliminary data.</text>
</comment>
<feature type="region of interest" description="Disordered" evidence="1">
    <location>
        <begin position="1151"/>
        <end position="1185"/>
    </location>
</feature>
<dbReference type="FunFam" id="1.20.58.830:FF:000001">
    <property type="entry name" value="Erythrocyte membrane protein 1, PfEMP1"/>
    <property type="match status" value="1"/>
</dbReference>
<dbReference type="SUPFAM" id="SSF101967">
    <property type="entry name" value="Adhesin YadA, collagen-binding domain"/>
    <property type="match status" value="1"/>
</dbReference>
<dbReference type="Pfam" id="PF03011">
    <property type="entry name" value="PFEMP"/>
    <property type="match status" value="2"/>
</dbReference>
<feature type="compositionally biased region" description="Basic and acidic residues" evidence="1">
    <location>
        <begin position="1685"/>
        <end position="1717"/>
    </location>
</feature>
<dbReference type="InterPro" id="IPR042202">
    <property type="entry name" value="Duffy-ag-bd_sf"/>
</dbReference>
<dbReference type="FunFam" id="1.20.1310.20:FF:000001">
    <property type="entry name" value="Erythrocyte membrane protein 1, PfEMP1"/>
    <property type="match status" value="1"/>
</dbReference>
<feature type="compositionally biased region" description="Acidic residues" evidence="1">
    <location>
        <begin position="786"/>
        <end position="805"/>
    </location>
</feature>
<dbReference type="EMBL" id="QFXU01000021">
    <property type="protein sequence ID" value="KAF4327483.1"/>
    <property type="molecule type" value="Genomic_DNA"/>
</dbReference>
<feature type="compositionally biased region" description="Basic and acidic residues" evidence="1">
    <location>
        <begin position="1170"/>
        <end position="1185"/>
    </location>
</feature>
<feature type="domain" description="Cysteine-rich interdomain region 1 gamma" evidence="6">
    <location>
        <begin position="1415"/>
        <end position="1464"/>
    </location>
</feature>
<dbReference type="FunFam" id="1.10.1900.40:FF:000002">
    <property type="entry name" value="Erythrocyte membrane protein 1, PfEMP1"/>
    <property type="match status" value="1"/>
</dbReference>
<feature type="domain" description="Duffy-binding-like" evidence="2">
    <location>
        <begin position="1479"/>
        <end position="1622"/>
    </location>
</feature>
<dbReference type="FunFam" id="1.20.1310.20:FF:000031">
    <property type="entry name" value="Erythrocyte membrane protein 1, PfEMP1"/>
    <property type="match status" value="1"/>
</dbReference>
<name>A0A2I0BPR9_PLAFO</name>
<proteinExistence type="predicted"/>
<gene>
    <name evidence="9" type="ORF">CK202_5183</name>
    <name evidence="8" type="ORF">CYL21_4121</name>
</gene>
<feature type="region of interest" description="Disordered" evidence="1">
    <location>
        <begin position="1649"/>
        <end position="1728"/>
    </location>
</feature>
<feature type="compositionally biased region" description="Low complexity" evidence="1">
    <location>
        <begin position="917"/>
        <end position="933"/>
    </location>
</feature>
<dbReference type="FunFam" id="1.10.1900.40:FF:000001">
    <property type="entry name" value="Erythrocyte membrane protein 1"/>
    <property type="match status" value="1"/>
</dbReference>
<dbReference type="Gene3D" id="2.150.10.10">
    <property type="entry name" value="Serralysin-like metalloprotease, C-terminal"/>
    <property type="match status" value="1"/>
</dbReference>
<evidence type="ECO:0000313" key="11">
    <source>
        <dbReference type="Proteomes" id="UP000754359"/>
    </source>
</evidence>
<feature type="compositionally biased region" description="Polar residues" evidence="1">
    <location>
        <begin position="880"/>
        <end position="896"/>
    </location>
</feature>
<dbReference type="FunFam" id="1.20.58.830:FF:000003">
    <property type="entry name" value="Erythrocyte membrane protein 1, PfEMP1"/>
    <property type="match status" value="1"/>
</dbReference>
<dbReference type="Proteomes" id="UP000754359">
    <property type="component" value="Unassembled WGS sequence"/>
</dbReference>
<dbReference type="Gene3D" id="1.20.58.830">
    <property type="match status" value="3"/>
</dbReference>
<protein>
    <submittedName>
        <fullName evidence="9">Erythrocyte membrane protein 1</fullName>
    </submittedName>
</protein>
<accession>A0A2I0BPR9</accession>
<feature type="domain" description="Duffy-binding-like" evidence="7">
    <location>
        <begin position="1224"/>
        <end position="1369"/>
    </location>
</feature>
<evidence type="ECO:0000256" key="1">
    <source>
        <dbReference type="SAM" id="MobiDB-lite"/>
    </source>
</evidence>
<feature type="compositionally biased region" description="Basic and acidic residues" evidence="1">
    <location>
        <begin position="1656"/>
        <end position="1669"/>
    </location>
</feature>
<organism evidence="9 10">
    <name type="scientific">Plasmodium falciparum (isolate NF54)</name>
    <dbReference type="NCBI Taxonomy" id="5843"/>
    <lineage>
        <taxon>Eukaryota</taxon>
        <taxon>Sar</taxon>
        <taxon>Alveolata</taxon>
        <taxon>Apicomplexa</taxon>
        <taxon>Aconoidasida</taxon>
        <taxon>Haemosporida</taxon>
        <taxon>Plasmodiidae</taxon>
        <taxon>Plasmodium</taxon>
        <taxon>Plasmodium (Laverania)</taxon>
    </lineage>
</organism>
<dbReference type="Pfam" id="PF15445">
    <property type="entry name" value="ATS"/>
    <property type="match status" value="1"/>
</dbReference>
<dbReference type="InterPro" id="IPR029211">
    <property type="entry name" value="PfEMP1_ATS"/>
</dbReference>
<feature type="domain" description="Duffy-binding-like" evidence="2">
    <location>
        <begin position="600"/>
        <end position="750"/>
    </location>
</feature>
<dbReference type="Gene3D" id="1.20.58.1930">
    <property type="match status" value="1"/>
</dbReference>
<feature type="domain" description="Plasmodium falciparum erythrocyte membrane protein-1 N-terminal segment" evidence="5">
    <location>
        <begin position="16"/>
        <end position="52"/>
    </location>
</feature>
<dbReference type="Pfam" id="PF18562">
    <property type="entry name" value="CIDR1_gamma"/>
    <property type="match status" value="1"/>
</dbReference>
<dbReference type="FunFam" id="1.20.58.830:FF:000008">
    <property type="entry name" value="Erythrocyte membrane protein 1, PfEMP1"/>
    <property type="match status" value="1"/>
</dbReference>
<feature type="region of interest" description="Disordered" evidence="1">
    <location>
        <begin position="2101"/>
        <end position="2141"/>
    </location>
</feature>
<reference evidence="9 10" key="1">
    <citation type="submission" date="2017-11" db="EMBL/GenBank/DDBJ databases">
        <title>Plasmodium falciparum NF54 genome assembly.</title>
        <authorList>
            <person name="Bryant J.M."/>
            <person name="Baumgarten S."/>
            <person name="Scheidig-Benatar C."/>
            <person name="Scherf A."/>
        </authorList>
    </citation>
    <scope>NUCLEOTIDE SEQUENCE [LARGE SCALE GENOMIC DNA]</scope>
    <source>
        <strain evidence="9">NF54</strain>
    </source>
</reference>
<dbReference type="Pfam" id="PF05424">
    <property type="entry name" value="Duffy_binding"/>
    <property type="match status" value="2"/>
</dbReference>
<dbReference type="InterPro" id="IPR029210">
    <property type="entry name" value="PfEMP1_NTS"/>
</dbReference>
<evidence type="ECO:0000259" key="5">
    <source>
        <dbReference type="Pfam" id="PF15447"/>
    </source>
</evidence>
<feature type="compositionally biased region" description="Polar residues" evidence="1">
    <location>
        <begin position="2106"/>
        <end position="2122"/>
    </location>
</feature>
<evidence type="ECO:0000259" key="3">
    <source>
        <dbReference type="Pfam" id="PF05424"/>
    </source>
</evidence>
<dbReference type="GO" id="GO:0046789">
    <property type="term" value="F:host cell surface receptor binding"/>
    <property type="evidence" value="ECO:0007669"/>
    <property type="project" value="InterPro"/>
</dbReference>
<feature type="region of interest" description="Disordered" evidence="1">
    <location>
        <begin position="1858"/>
        <end position="1927"/>
    </location>
</feature>
<dbReference type="InterPro" id="IPR004258">
    <property type="entry name" value="DBL"/>
</dbReference>
<feature type="region of interest" description="Disordered" evidence="1">
    <location>
        <begin position="753"/>
        <end position="833"/>
    </location>
</feature>
<dbReference type="EMBL" id="NYMT01000018">
    <property type="protein sequence ID" value="PKC42836.1"/>
    <property type="molecule type" value="Genomic_DNA"/>
</dbReference>
<evidence type="ECO:0000259" key="6">
    <source>
        <dbReference type="Pfam" id="PF18562"/>
    </source>
</evidence>
<feature type="domain" description="Duffy-antigen binding" evidence="3">
    <location>
        <begin position="934"/>
        <end position="1161"/>
    </location>
</feature>
<evidence type="ECO:0000313" key="8">
    <source>
        <dbReference type="EMBL" id="KAF4327483.1"/>
    </source>
</evidence>
<evidence type="ECO:0000313" key="9">
    <source>
        <dbReference type="EMBL" id="PKC42836.1"/>
    </source>
</evidence>
<dbReference type="InterPro" id="IPR011049">
    <property type="entry name" value="Serralysin-like_metalloprot_C"/>
</dbReference>
<dbReference type="SMR" id="A0A2I0BPR9"/>
<dbReference type="Pfam" id="PF22672">
    <property type="entry name" value="DBL_C"/>
    <property type="match status" value="2"/>
</dbReference>
<dbReference type="InterPro" id="IPR041480">
    <property type="entry name" value="CIDR1_gamma"/>
</dbReference>